<feature type="region of interest" description="Disordered" evidence="1">
    <location>
        <begin position="29"/>
        <end position="48"/>
    </location>
</feature>
<evidence type="ECO:0000256" key="1">
    <source>
        <dbReference type="SAM" id="MobiDB-lite"/>
    </source>
</evidence>
<evidence type="ECO:0000313" key="2">
    <source>
        <dbReference type="EMBL" id="CAA9411264.1"/>
    </source>
</evidence>
<dbReference type="EMBL" id="CADCUS010000298">
    <property type="protein sequence ID" value="CAA9411264.1"/>
    <property type="molecule type" value="Genomic_DNA"/>
</dbReference>
<accession>A0A6J4PBD8</accession>
<dbReference type="AlphaFoldDB" id="A0A6J4PBD8"/>
<proteinExistence type="predicted"/>
<gene>
    <name evidence="2" type="ORF">AVDCRST_MAG66-2054</name>
</gene>
<name>A0A6J4PBD8_9PSEU</name>
<sequence length="48" mass="4401">MTGAGRSGAPRPAVLALVLVLVGCGAAPDASPPPSVAGPVLGPAVPSV</sequence>
<protein>
    <submittedName>
        <fullName evidence="2">Uncharacterized protein</fullName>
    </submittedName>
</protein>
<organism evidence="2">
    <name type="scientific">uncultured Pseudonocardia sp</name>
    <dbReference type="NCBI Taxonomy" id="211455"/>
    <lineage>
        <taxon>Bacteria</taxon>
        <taxon>Bacillati</taxon>
        <taxon>Actinomycetota</taxon>
        <taxon>Actinomycetes</taxon>
        <taxon>Pseudonocardiales</taxon>
        <taxon>Pseudonocardiaceae</taxon>
        <taxon>Pseudonocardia</taxon>
        <taxon>environmental samples</taxon>
    </lineage>
</organism>
<dbReference type="PROSITE" id="PS51257">
    <property type="entry name" value="PROKAR_LIPOPROTEIN"/>
    <property type="match status" value="1"/>
</dbReference>
<reference evidence="2" key="1">
    <citation type="submission" date="2020-02" db="EMBL/GenBank/DDBJ databases">
        <authorList>
            <person name="Meier V. D."/>
        </authorList>
    </citation>
    <scope>NUCLEOTIDE SEQUENCE</scope>
    <source>
        <strain evidence="2">AVDCRST_MAG66</strain>
    </source>
</reference>
<feature type="non-terminal residue" evidence="2">
    <location>
        <position position="48"/>
    </location>
</feature>
<feature type="compositionally biased region" description="Low complexity" evidence="1">
    <location>
        <begin position="37"/>
        <end position="48"/>
    </location>
</feature>